<sequence>LSGVSLYYLTLSSISEPRSKVLILMRNLRKEEETDSVRSAKLFFVYRGSVCLRHLPKYLLSPSVQFLFRPPTLMIESLISPESKGEHSFCSLFCEWCNTGAHLGLHHIPILRRMISMGSFCHN</sequence>
<accession>A0A7T8JY65</accession>
<dbReference type="AlphaFoldDB" id="A0A7T8JY65"/>
<proteinExistence type="predicted"/>
<evidence type="ECO:0000313" key="2">
    <source>
        <dbReference type="Proteomes" id="UP000595437"/>
    </source>
</evidence>
<feature type="non-terminal residue" evidence="1">
    <location>
        <position position="1"/>
    </location>
</feature>
<name>A0A7T8JY65_CALRO</name>
<dbReference type="EMBL" id="CP045902">
    <property type="protein sequence ID" value="QQP38486.1"/>
    <property type="molecule type" value="Genomic_DNA"/>
</dbReference>
<keyword evidence="2" id="KW-1185">Reference proteome</keyword>
<organism evidence="1 2">
    <name type="scientific">Caligus rogercresseyi</name>
    <name type="common">Sea louse</name>
    <dbReference type="NCBI Taxonomy" id="217165"/>
    <lineage>
        <taxon>Eukaryota</taxon>
        <taxon>Metazoa</taxon>
        <taxon>Ecdysozoa</taxon>
        <taxon>Arthropoda</taxon>
        <taxon>Crustacea</taxon>
        <taxon>Multicrustacea</taxon>
        <taxon>Hexanauplia</taxon>
        <taxon>Copepoda</taxon>
        <taxon>Siphonostomatoida</taxon>
        <taxon>Caligidae</taxon>
        <taxon>Caligus</taxon>
    </lineage>
</organism>
<reference evidence="2" key="1">
    <citation type="submission" date="2021-01" db="EMBL/GenBank/DDBJ databases">
        <title>Caligus Genome Assembly.</title>
        <authorList>
            <person name="Gallardo-Escarate C."/>
        </authorList>
    </citation>
    <scope>NUCLEOTIDE SEQUENCE [LARGE SCALE GENOMIC DNA]</scope>
</reference>
<feature type="non-terminal residue" evidence="1">
    <location>
        <position position="123"/>
    </location>
</feature>
<protein>
    <submittedName>
        <fullName evidence="1">Uncharacterized protein</fullName>
    </submittedName>
</protein>
<gene>
    <name evidence="1" type="ORF">FKW44_019066</name>
</gene>
<evidence type="ECO:0000313" key="1">
    <source>
        <dbReference type="EMBL" id="QQP38486.1"/>
    </source>
</evidence>
<dbReference type="Proteomes" id="UP000595437">
    <property type="component" value="Chromosome 13"/>
</dbReference>